<evidence type="ECO:0000256" key="14">
    <source>
        <dbReference type="PROSITE-ProRule" id="PRU01240"/>
    </source>
</evidence>
<comment type="subcellular location">
    <subcellularLocation>
        <location evidence="2">Membrane</location>
    </subcellularLocation>
</comment>
<dbReference type="InterPro" id="IPR008979">
    <property type="entry name" value="Galactose-bd-like_sf"/>
</dbReference>
<dbReference type="PROSITE" id="PS51892">
    <property type="entry name" value="SUBTILASE"/>
    <property type="match status" value="1"/>
</dbReference>
<feature type="region of interest" description="Disordered" evidence="15">
    <location>
        <begin position="1"/>
        <end position="25"/>
    </location>
</feature>
<keyword evidence="6" id="KW-0732">Signal</keyword>
<reference evidence="18" key="1">
    <citation type="submission" date="2017-01" db="EMBL/GenBank/DDBJ databases">
        <title>Comparative genomics of anhydrobiosis in the tardigrade Hypsibius dujardini.</title>
        <authorList>
            <person name="Yoshida Y."/>
            <person name="Koutsovoulos G."/>
            <person name="Laetsch D."/>
            <person name="Stevens L."/>
            <person name="Kumar S."/>
            <person name="Horikawa D."/>
            <person name="Ishino K."/>
            <person name="Komine S."/>
            <person name="Tomita M."/>
            <person name="Blaxter M."/>
            <person name="Arakawa K."/>
        </authorList>
    </citation>
    <scope>NUCLEOTIDE SEQUENCE [LARGE SCALE GENOMIC DNA]</scope>
    <source>
        <strain evidence="18">Z151</strain>
    </source>
</reference>
<feature type="active site" description="Charge relay system" evidence="13 14">
    <location>
        <position position="459"/>
    </location>
</feature>
<keyword evidence="9" id="KW-0472">Membrane</keyword>
<dbReference type="CDD" id="cd04059">
    <property type="entry name" value="Peptidases_S8_Protein_convertases_Kexins_Furin-like"/>
    <property type="match status" value="1"/>
</dbReference>
<feature type="region of interest" description="Disordered" evidence="15">
    <location>
        <begin position="262"/>
        <end position="284"/>
    </location>
</feature>
<dbReference type="OrthoDB" id="300641at2759"/>
<comment type="caution">
    <text evidence="17">The sequence shown here is derived from an EMBL/GenBank/DDBJ whole genome shotgun (WGS) entry which is preliminary data.</text>
</comment>
<evidence type="ECO:0000256" key="8">
    <source>
        <dbReference type="ARBA" id="ARBA00022825"/>
    </source>
</evidence>
<dbReference type="PANTHER" id="PTHR42884:SF3">
    <property type="entry name" value="FURIN-LIKE PROTEASE 1, ISOFORMS 1_1-X_2"/>
    <property type="match status" value="1"/>
</dbReference>
<dbReference type="SUPFAM" id="SSF49785">
    <property type="entry name" value="Galactose-binding domain-like"/>
    <property type="match status" value="1"/>
</dbReference>
<dbReference type="Gene3D" id="2.60.120.260">
    <property type="entry name" value="Galactose-binding domain-like"/>
    <property type="match status" value="1"/>
</dbReference>
<keyword evidence="12" id="KW-0325">Glycoprotein</keyword>
<dbReference type="GO" id="GO:0016486">
    <property type="term" value="P:peptide hormone processing"/>
    <property type="evidence" value="ECO:0007669"/>
    <property type="project" value="TreeGrafter"/>
</dbReference>
<dbReference type="Pfam" id="PF01483">
    <property type="entry name" value="P_proprotein"/>
    <property type="match status" value="1"/>
</dbReference>
<dbReference type="InterPro" id="IPR022398">
    <property type="entry name" value="Peptidase_S8_His-AS"/>
</dbReference>
<evidence type="ECO:0000256" key="9">
    <source>
        <dbReference type="ARBA" id="ARBA00023136"/>
    </source>
</evidence>
<dbReference type="PANTHER" id="PTHR42884">
    <property type="entry name" value="PROPROTEIN CONVERTASE SUBTILISIN/KEXIN-RELATED"/>
    <property type="match status" value="1"/>
</dbReference>
<dbReference type="InterPro" id="IPR023828">
    <property type="entry name" value="Peptidase_S8_Ser-AS"/>
</dbReference>
<dbReference type="SUPFAM" id="SSF52743">
    <property type="entry name" value="Subtilisin-like"/>
    <property type="match status" value="1"/>
</dbReference>
<dbReference type="InterPro" id="IPR034182">
    <property type="entry name" value="Kexin/furin"/>
</dbReference>
<evidence type="ECO:0000256" key="5">
    <source>
        <dbReference type="ARBA" id="ARBA00022685"/>
    </source>
</evidence>
<accession>A0A9X6NM57</accession>
<keyword evidence="10" id="KW-0865">Zymogen</keyword>
<keyword evidence="8 14" id="KW-0720">Serine protease</keyword>
<dbReference type="InterPro" id="IPR036852">
    <property type="entry name" value="Peptidase_S8/S53_dom_sf"/>
</dbReference>
<keyword evidence="11" id="KW-1015">Disulfide bond</keyword>
<feature type="active site" description="Charge relay system" evidence="13 14">
    <location>
        <position position="285"/>
    </location>
</feature>
<sequence length="796" mass="87662">MSVTIGEDVPETAPPSSFSPQSGVISWNVGRRTGVGGGPRARCPTSRRFLLSVILFVCLPASSRVAANRTSDAVTPDWIFYSPPASSSLREDGGGFSASSQQDPVIFSDQWAVHVTGGAEKARQLARLYGFEYINEIMEDYYLLRHRRAKARSKRSSDWLHKDLLDDPNIHWTQQQVVKHRAKRDHSVARPAQSAFGPDADAHFNDPEWQHMWYLNRGEGLDMNVQKAWQMGYTGQGVVVTILDDGLEKDHPDISINYDARASYDVNGNDEDPQPRYDSSNTNRHGTRCAGEVAAQANNSNCVVGIAFNARIGGVRMLDGDVTDAVEAQSVGLNPQHIDIYSASWGPDDDGRTVDGPAFLTKRAFVNGVLKGRRGLGSIFVWASGNGGRDGDSCNCDGYTNSIQTLSISSATDNGKVPWYLEKCSSTMATTYSSGSSMERQILTTDLHHKCTASHTGTSASAPLAAGIVALALEANPKLTWRDVQHLVVRTARHANLDAEDWVTNGVGRNISHSFGYGLMDALAMVKIAKDWIRVGDHHRCMTTYPNRNMRIPSQETGSLILTLNTEGCKGAAQHVQYLEHVQAQITLSAAKRGDVEIYLTSPQGTRSMLLQQRPRDNNRQGFHQWPFMSVFFWGEKSYGNWTLEVKNKGKFGGWGTLYDWALVMYGTEELPMLDQIMEQNRLEQENALTEPASDLASDTTDPSDLRLAPSAVTISAHAFDSRPESTNLPAPPSTGARLPSPLGTSVAWTITSSLWTYSLPVLVLLFNRIFQHSKVDSFFFGKTHRCVALHPLNPV</sequence>
<evidence type="ECO:0000256" key="11">
    <source>
        <dbReference type="ARBA" id="ARBA00023157"/>
    </source>
</evidence>
<evidence type="ECO:0000256" key="15">
    <source>
        <dbReference type="SAM" id="MobiDB-lite"/>
    </source>
</evidence>
<feature type="active site" description="Charge relay system" evidence="13 14">
    <location>
        <position position="244"/>
    </location>
</feature>
<evidence type="ECO:0000313" key="17">
    <source>
        <dbReference type="EMBL" id="OWA52946.1"/>
    </source>
</evidence>
<dbReference type="PROSITE" id="PS00138">
    <property type="entry name" value="SUBTILASE_SER"/>
    <property type="match status" value="1"/>
</dbReference>
<dbReference type="Gene3D" id="3.40.50.200">
    <property type="entry name" value="Peptidase S8/S53 domain"/>
    <property type="match status" value="1"/>
</dbReference>
<gene>
    <name evidence="17" type="ORF">BV898_17388</name>
</gene>
<dbReference type="PRINTS" id="PR00723">
    <property type="entry name" value="SUBTILISIN"/>
</dbReference>
<dbReference type="GO" id="GO:0008038">
    <property type="term" value="P:neuron recognition"/>
    <property type="evidence" value="ECO:0007669"/>
    <property type="project" value="UniProtKB-ARBA"/>
</dbReference>
<evidence type="ECO:0000259" key="16">
    <source>
        <dbReference type="PROSITE" id="PS51829"/>
    </source>
</evidence>
<dbReference type="GO" id="GO:0005802">
    <property type="term" value="C:trans-Golgi network"/>
    <property type="evidence" value="ECO:0007669"/>
    <property type="project" value="TreeGrafter"/>
</dbReference>
<keyword evidence="5" id="KW-0165">Cleavage on pair of basic residues</keyword>
<dbReference type="GO" id="GO:0000139">
    <property type="term" value="C:Golgi membrane"/>
    <property type="evidence" value="ECO:0007669"/>
    <property type="project" value="TreeGrafter"/>
</dbReference>
<protein>
    <submittedName>
        <fullName evidence="17">Furin-like protease 1, isoforms 1/1-X/2</fullName>
    </submittedName>
</protein>
<dbReference type="PROSITE" id="PS51829">
    <property type="entry name" value="P_HOMO_B"/>
    <property type="match status" value="1"/>
</dbReference>
<proteinExistence type="inferred from homology"/>
<dbReference type="InterPro" id="IPR038466">
    <property type="entry name" value="S8_pro-domain_sf"/>
</dbReference>
<dbReference type="FunFam" id="3.30.70.850:FF:000001">
    <property type="entry name" value="Proprotein convertase subtilisin/kexin type 5"/>
    <property type="match status" value="1"/>
</dbReference>
<dbReference type="InterPro" id="IPR032815">
    <property type="entry name" value="S8_pro-domain"/>
</dbReference>
<comment type="similarity">
    <text evidence="3">Belongs to the peptidase S8 family. Furin subfamily.</text>
</comment>
<evidence type="ECO:0000256" key="10">
    <source>
        <dbReference type="ARBA" id="ARBA00023145"/>
    </source>
</evidence>
<dbReference type="GO" id="GO:0004252">
    <property type="term" value="F:serine-type endopeptidase activity"/>
    <property type="evidence" value="ECO:0007669"/>
    <property type="project" value="UniProtKB-UniRule"/>
</dbReference>
<dbReference type="SUPFAM" id="SSF54897">
    <property type="entry name" value="Protease propeptides/inhibitors"/>
    <property type="match status" value="1"/>
</dbReference>
<comment type="cofactor">
    <cofactor evidence="1">
        <name>Ca(2+)</name>
        <dbReference type="ChEBI" id="CHEBI:29108"/>
    </cofactor>
</comment>
<feature type="domain" description="P/Homo B" evidence="16">
    <location>
        <begin position="534"/>
        <end position="671"/>
    </location>
</feature>
<evidence type="ECO:0000256" key="6">
    <source>
        <dbReference type="ARBA" id="ARBA00022729"/>
    </source>
</evidence>
<dbReference type="FunFam" id="3.40.50.200:FF:000001">
    <property type="entry name" value="Furin 2, isoform B"/>
    <property type="match status" value="1"/>
</dbReference>
<organism evidence="17 18">
    <name type="scientific">Hypsibius exemplaris</name>
    <name type="common">Freshwater tardigrade</name>
    <dbReference type="NCBI Taxonomy" id="2072580"/>
    <lineage>
        <taxon>Eukaryota</taxon>
        <taxon>Metazoa</taxon>
        <taxon>Ecdysozoa</taxon>
        <taxon>Tardigrada</taxon>
        <taxon>Eutardigrada</taxon>
        <taxon>Parachela</taxon>
        <taxon>Hypsibioidea</taxon>
        <taxon>Hypsibiidae</taxon>
        <taxon>Hypsibius</taxon>
    </lineage>
</organism>
<evidence type="ECO:0000256" key="7">
    <source>
        <dbReference type="ARBA" id="ARBA00022801"/>
    </source>
</evidence>
<keyword evidence="7 14" id="KW-0378">Hydrolase</keyword>
<name>A0A9X6NM57_HYPEX</name>
<keyword evidence="18" id="KW-1185">Reference proteome</keyword>
<evidence type="ECO:0000256" key="1">
    <source>
        <dbReference type="ARBA" id="ARBA00001913"/>
    </source>
</evidence>
<dbReference type="GO" id="GO:0008104">
    <property type="term" value="P:intracellular protein localization"/>
    <property type="evidence" value="ECO:0007669"/>
    <property type="project" value="UniProtKB-ARBA"/>
</dbReference>
<evidence type="ECO:0000256" key="12">
    <source>
        <dbReference type="ARBA" id="ARBA00023180"/>
    </source>
</evidence>
<dbReference type="Proteomes" id="UP000192578">
    <property type="component" value="Unassembled WGS sequence"/>
</dbReference>
<dbReference type="InterPro" id="IPR002884">
    <property type="entry name" value="P_dom"/>
</dbReference>
<dbReference type="FunFam" id="2.60.120.260:FF:000006">
    <property type="entry name" value="Proprotein convertase subtilisin/kexin type 5"/>
    <property type="match status" value="1"/>
</dbReference>
<dbReference type="AlphaFoldDB" id="A0A9X6NM57"/>
<dbReference type="InterPro" id="IPR023827">
    <property type="entry name" value="Peptidase_S8_Asp-AS"/>
</dbReference>
<feature type="compositionally biased region" description="Polar residues" evidence="15">
    <location>
        <begin position="14"/>
        <end position="25"/>
    </location>
</feature>
<evidence type="ECO:0000256" key="2">
    <source>
        <dbReference type="ARBA" id="ARBA00004370"/>
    </source>
</evidence>
<dbReference type="InterPro" id="IPR000209">
    <property type="entry name" value="Peptidase_S8/S53_dom"/>
</dbReference>
<dbReference type="Pfam" id="PF00082">
    <property type="entry name" value="Peptidase_S8"/>
    <property type="match status" value="1"/>
</dbReference>
<evidence type="ECO:0000256" key="3">
    <source>
        <dbReference type="ARBA" id="ARBA00005325"/>
    </source>
</evidence>
<keyword evidence="4 14" id="KW-0645">Protease</keyword>
<evidence type="ECO:0000256" key="13">
    <source>
        <dbReference type="PIRSR" id="PIRSR615500-1"/>
    </source>
</evidence>
<dbReference type="PROSITE" id="PS00136">
    <property type="entry name" value="SUBTILASE_ASP"/>
    <property type="match status" value="1"/>
</dbReference>
<dbReference type="Pfam" id="PF16470">
    <property type="entry name" value="S8_pro-domain"/>
    <property type="match status" value="1"/>
</dbReference>
<evidence type="ECO:0000256" key="4">
    <source>
        <dbReference type="ARBA" id="ARBA00022670"/>
    </source>
</evidence>
<evidence type="ECO:0000313" key="18">
    <source>
        <dbReference type="Proteomes" id="UP000192578"/>
    </source>
</evidence>
<dbReference type="EMBL" id="MTYJ01000294">
    <property type="protein sequence ID" value="OWA52946.1"/>
    <property type="molecule type" value="Genomic_DNA"/>
</dbReference>
<dbReference type="Gene3D" id="3.30.70.850">
    <property type="entry name" value="Peptidase S8, pro-domain"/>
    <property type="match status" value="1"/>
</dbReference>
<dbReference type="PROSITE" id="PS00137">
    <property type="entry name" value="SUBTILASE_HIS"/>
    <property type="match status" value="1"/>
</dbReference>
<dbReference type="InterPro" id="IPR015500">
    <property type="entry name" value="Peptidase_S8_subtilisin-rel"/>
</dbReference>